<reference evidence="5 6" key="1">
    <citation type="submission" date="2007-10" db="EMBL/GenBank/DDBJ databases">
        <title>Complete sequence of Caldivirga maquilingensis IC-167.</title>
        <authorList>
            <consortium name="US DOE Joint Genome Institute"/>
            <person name="Copeland A."/>
            <person name="Lucas S."/>
            <person name="Lapidus A."/>
            <person name="Barry K."/>
            <person name="Glavina del Rio T."/>
            <person name="Dalin E."/>
            <person name="Tice H."/>
            <person name="Pitluck S."/>
            <person name="Saunders E."/>
            <person name="Brettin T."/>
            <person name="Bruce D."/>
            <person name="Detter J.C."/>
            <person name="Han C."/>
            <person name="Schmutz J."/>
            <person name="Larimer F."/>
            <person name="Land M."/>
            <person name="Hauser L."/>
            <person name="Kyrpides N."/>
            <person name="Ivanova N."/>
            <person name="Biddle J.F."/>
            <person name="Zhang Z."/>
            <person name="Fitz-Gibbon S.T."/>
            <person name="Lowe T.M."/>
            <person name="Saltikov C."/>
            <person name="House C.H."/>
            <person name="Richardson P."/>
        </authorList>
    </citation>
    <scope>NUCLEOTIDE SEQUENCE [LARGE SCALE GENOMIC DNA]</scope>
    <source>
        <strain evidence="6">ATCC 700844 / DSM 13496 / JCM 10307 / IC-167</strain>
    </source>
</reference>
<dbReference type="Gene3D" id="3.30.428.10">
    <property type="entry name" value="HIT-like"/>
    <property type="match status" value="1"/>
</dbReference>
<dbReference type="InterPro" id="IPR019808">
    <property type="entry name" value="Histidine_triad_CS"/>
</dbReference>
<dbReference type="PANTHER" id="PTHR46648">
    <property type="entry name" value="HIT FAMILY PROTEIN 1"/>
    <property type="match status" value="1"/>
</dbReference>
<name>A8M8Y3_CALMQ</name>
<dbReference type="InterPro" id="IPR039384">
    <property type="entry name" value="HINT"/>
</dbReference>
<dbReference type="PANTHER" id="PTHR46648:SF1">
    <property type="entry name" value="ADENOSINE 5'-MONOPHOSPHORAMIDASE HNT1"/>
    <property type="match status" value="1"/>
</dbReference>
<accession>A8M8Y3</accession>
<organism evidence="5 6">
    <name type="scientific">Caldivirga maquilingensis (strain ATCC 700844 / DSM 13496 / JCM 10307 / IC-167)</name>
    <dbReference type="NCBI Taxonomy" id="397948"/>
    <lineage>
        <taxon>Archaea</taxon>
        <taxon>Thermoproteota</taxon>
        <taxon>Thermoprotei</taxon>
        <taxon>Thermoproteales</taxon>
        <taxon>Thermoproteaceae</taxon>
        <taxon>Caldivirga</taxon>
    </lineage>
</organism>
<proteinExistence type="predicted"/>
<evidence type="ECO:0000256" key="2">
    <source>
        <dbReference type="PIRSR" id="PIRSR601310-3"/>
    </source>
</evidence>
<dbReference type="GO" id="GO:0003824">
    <property type="term" value="F:catalytic activity"/>
    <property type="evidence" value="ECO:0007669"/>
    <property type="project" value="InterPro"/>
</dbReference>
<dbReference type="STRING" id="397948.Cmaq_1376"/>
<protein>
    <submittedName>
        <fullName evidence="5">Histidine triad (HIT) protein</fullName>
    </submittedName>
</protein>
<evidence type="ECO:0000259" key="4">
    <source>
        <dbReference type="PROSITE" id="PS51084"/>
    </source>
</evidence>
<dbReference type="InterPro" id="IPR011146">
    <property type="entry name" value="HIT-like"/>
</dbReference>
<dbReference type="OrthoDB" id="26806at2157"/>
<dbReference type="CDD" id="cd01277">
    <property type="entry name" value="HINT_subgroup"/>
    <property type="match status" value="1"/>
</dbReference>
<dbReference type="SUPFAM" id="SSF54197">
    <property type="entry name" value="HIT-like"/>
    <property type="match status" value="1"/>
</dbReference>
<dbReference type="PRINTS" id="PR00332">
    <property type="entry name" value="HISTRIAD"/>
</dbReference>
<dbReference type="GO" id="GO:0009117">
    <property type="term" value="P:nucleotide metabolic process"/>
    <property type="evidence" value="ECO:0007669"/>
    <property type="project" value="TreeGrafter"/>
</dbReference>
<feature type="domain" description="HIT" evidence="4">
    <location>
        <begin position="5"/>
        <end position="112"/>
    </location>
</feature>
<dbReference type="eggNOG" id="arCOG00419">
    <property type="taxonomic scope" value="Archaea"/>
</dbReference>
<dbReference type="KEGG" id="cma:Cmaq_1376"/>
<feature type="short sequence motif" description="Histidine triad motif" evidence="2 3">
    <location>
        <begin position="97"/>
        <end position="101"/>
    </location>
</feature>
<evidence type="ECO:0000313" key="6">
    <source>
        <dbReference type="Proteomes" id="UP000001137"/>
    </source>
</evidence>
<evidence type="ECO:0000256" key="1">
    <source>
        <dbReference type="PIRSR" id="PIRSR601310-1"/>
    </source>
</evidence>
<dbReference type="Proteomes" id="UP000001137">
    <property type="component" value="Chromosome"/>
</dbReference>
<keyword evidence="6" id="KW-1185">Reference proteome</keyword>
<evidence type="ECO:0000256" key="3">
    <source>
        <dbReference type="PROSITE-ProRule" id="PRU00464"/>
    </source>
</evidence>
<dbReference type="HOGENOM" id="CLU_056776_3_3_2"/>
<dbReference type="EMBL" id="CP000852">
    <property type="protein sequence ID" value="ABW02202.1"/>
    <property type="molecule type" value="Genomic_DNA"/>
</dbReference>
<dbReference type="PROSITE" id="PS00892">
    <property type="entry name" value="HIT_1"/>
    <property type="match status" value="1"/>
</dbReference>
<dbReference type="InterPro" id="IPR001310">
    <property type="entry name" value="Histidine_triad_HIT"/>
</dbReference>
<dbReference type="Pfam" id="PF01230">
    <property type="entry name" value="HIT"/>
    <property type="match status" value="1"/>
</dbReference>
<dbReference type="AlphaFoldDB" id="A8M8Y3"/>
<evidence type="ECO:0000313" key="5">
    <source>
        <dbReference type="EMBL" id="ABW02202.1"/>
    </source>
</evidence>
<gene>
    <name evidence="5" type="ordered locus">Cmaq_1376</name>
</gene>
<sequence>MDECIFCRIIGREAPGHVVYEDDDVIAILDKYPINKGHILVMPKRHYRDIFEIPPEALCKVMKVAKLMARAVVNGLKADGVRLIQNNGPSAGQVVFHFHVHVIPYYGGGYRAHRVELSEAEAIEVVSKVTEALRKINEDSSLKGDENTAIS</sequence>
<feature type="active site" description="Tele-AMP-histidine intermediate" evidence="1">
    <location>
        <position position="99"/>
    </location>
</feature>
<dbReference type="PROSITE" id="PS51084">
    <property type="entry name" value="HIT_2"/>
    <property type="match status" value="1"/>
</dbReference>
<dbReference type="InterPro" id="IPR036265">
    <property type="entry name" value="HIT-like_sf"/>
</dbReference>